<dbReference type="PANTHER" id="PTHR31282">
    <property type="entry name" value="WRKY TRANSCRIPTION FACTOR 21-RELATED"/>
    <property type="match status" value="1"/>
</dbReference>
<evidence type="ECO:0000259" key="7">
    <source>
        <dbReference type="PROSITE" id="PS50811"/>
    </source>
</evidence>
<evidence type="ECO:0000313" key="9">
    <source>
        <dbReference type="Proteomes" id="UP000712600"/>
    </source>
</evidence>
<name>A0A8S9PQQ5_BRACR</name>
<dbReference type="Gene3D" id="2.20.25.80">
    <property type="entry name" value="WRKY domain"/>
    <property type="match status" value="1"/>
</dbReference>
<dbReference type="InterPro" id="IPR036576">
    <property type="entry name" value="WRKY_dom_sf"/>
</dbReference>
<dbReference type="FunFam" id="2.20.25.80:FF:000014">
    <property type="entry name" value="WRKY transcription factor 55"/>
    <property type="match status" value="1"/>
</dbReference>
<comment type="caution">
    <text evidence="8">The sequence shown here is derived from an EMBL/GenBank/DDBJ whole genome shotgun (WGS) entry which is preliminary data.</text>
</comment>
<dbReference type="Pfam" id="PF03106">
    <property type="entry name" value="WRKY"/>
    <property type="match status" value="1"/>
</dbReference>
<evidence type="ECO:0000256" key="3">
    <source>
        <dbReference type="ARBA" id="ARBA00023125"/>
    </source>
</evidence>
<feature type="region of interest" description="Disordered" evidence="6">
    <location>
        <begin position="132"/>
        <end position="188"/>
    </location>
</feature>
<dbReference type="InterPro" id="IPR044810">
    <property type="entry name" value="WRKY_plant"/>
</dbReference>
<keyword evidence="4" id="KW-0804">Transcription</keyword>
<dbReference type="SMART" id="SM00774">
    <property type="entry name" value="WRKY"/>
    <property type="match status" value="1"/>
</dbReference>
<dbReference type="GO" id="GO:0003700">
    <property type="term" value="F:DNA-binding transcription factor activity"/>
    <property type="evidence" value="ECO:0007669"/>
    <property type="project" value="InterPro"/>
</dbReference>
<gene>
    <name evidence="8" type="ORF">F2Q69_00002011</name>
</gene>
<keyword evidence="2" id="KW-0805">Transcription regulation</keyword>
<dbReference type="AlphaFoldDB" id="A0A8S9PQQ5"/>
<keyword evidence="5" id="KW-0539">Nucleus</keyword>
<accession>A0A8S9PQQ5</accession>
<sequence length="321" mass="36031">SIYTCPNICVNSYPEKKLKLQMEEVMSIIFHGMKLVDELKSSLQEKSPESLSTSLDEITKTFDDAKERLRIVLVIRNSETAMNQVKPVISSCSDRMLMQIEPDLMQEYWLRYGGSTSSHGTEAVTQRQLMAVDGDGGRNLTATERSGGSGSGSSTPRQRRRKNEGEEQTVLVPALRSGNTDLPPDDNHTWRKYGQKEILHSKFPRAYYRCTHQKLYNCPAKKQVQRLNDDPFTFRVTYRGSHTCHIYSTAPTASAAAPTAPITTTATTSHPVDYGPFFDMAEAMMLGSGGIGDNMDFIFPCNDPPHHHHCYRRQEDGDGDK</sequence>
<evidence type="ECO:0000256" key="1">
    <source>
        <dbReference type="ARBA" id="ARBA00004123"/>
    </source>
</evidence>
<organism evidence="8 9">
    <name type="scientific">Brassica cretica</name>
    <name type="common">Mustard</name>
    <dbReference type="NCBI Taxonomy" id="69181"/>
    <lineage>
        <taxon>Eukaryota</taxon>
        <taxon>Viridiplantae</taxon>
        <taxon>Streptophyta</taxon>
        <taxon>Embryophyta</taxon>
        <taxon>Tracheophyta</taxon>
        <taxon>Spermatophyta</taxon>
        <taxon>Magnoliopsida</taxon>
        <taxon>eudicotyledons</taxon>
        <taxon>Gunneridae</taxon>
        <taxon>Pentapetalae</taxon>
        <taxon>rosids</taxon>
        <taxon>malvids</taxon>
        <taxon>Brassicales</taxon>
        <taxon>Brassicaceae</taxon>
        <taxon>Brassiceae</taxon>
        <taxon>Brassica</taxon>
    </lineage>
</organism>
<evidence type="ECO:0000256" key="6">
    <source>
        <dbReference type="SAM" id="MobiDB-lite"/>
    </source>
</evidence>
<proteinExistence type="predicted"/>
<feature type="domain" description="WRKY" evidence="7">
    <location>
        <begin position="185"/>
        <end position="247"/>
    </location>
</feature>
<dbReference type="EMBL" id="QGKX02001521">
    <property type="protein sequence ID" value="KAF3515157.1"/>
    <property type="molecule type" value="Genomic_DNA"/>
</dbReference>
<keyword evidence="3" id="KW-0238">DNA-binding</keyword>
<evidence type="ECO:0000313" key="8">
    <source>
        <dbReference type="EMBL" id="KAF3515157.1"/>
    </source>
</evidence>
<feature type="non-terminal residue" evidence="8">
    <location>
        <position position="1"/>
    </location>
</feature>
<evidence type="ECO:0000256" key="2">
    <source>
        <dbReference type="ARBA" id="ARBA00023015"/>
    </source>
</evidence>
<reference evidence="8" key="1">
    <citation type="submission" date="2019-12" db="EMBL/GenBank/DDBJ databases">
        <title>Genome sequencing and annotation of Brassica cretica.</title>
        <authorList>
            <person name="Studholme D.J."/>
            <person name="Sarris P."/>
        </authorList>
    </citation>
    <scope>NUCLEOTIDE SEQUENCE</scope>
    <source>
        <strain evidence="8">PFS-109/04</strain>
        <tissue evidence="8">Leaf</tissue>
    </source>
</reference>
<protein>
    <recommendedName>
        <fullName evidence="7">WRKY domain-containing protein</fullName>
    </recommendedName>
</protein>
<dbReference type="GO" id="GO:0005634">
    <property type="term" value="C:nucleus"/>
    <property type="evidence" value="ECO:0007669"/>
    <property type="project" value="UniProtKB-SubCell"/>
</dbReference>
<comment type="subcellular location">
    <subcellularLocation>
        <location evidence="1">Nucleus</location>
    </subcellularLocation>
</comment>
<evidence type="ECO:0000256" key="4">
    <source>
        <dbReference type="ARBA" id="ARBA00023163"/>
    </source>
</evidence>
<dbReference type="InterPro" id="IPR003657">
    <property type="entry name" value="WRKY_dom"/>
</dbReference>
<dbReference type="PROSITE" id="PS50811">
    <property type="entry name" value="WRKY"/>
    <property type="match status" value="1"/>
</dbReference>
<dbReference type="GO" id="GO:0043565">
    <property type="term" value="F:sequence-specific DNA binding"/>
    <property type="evidence" value="ECO:0007669"/>
    <property type="project" value="InterPro"/>
</dbReference>
<dbReference type="Proteomes" id="UP000712600">
    <property type="component" value="Unassembled WGS sequence"/>
</dbReference>
<dbReference type="SUPFAM" id="SSF118290">
    <property type="entry name" value="WRKY DNA-binding domain"/>
    <property type="match status" value="1"/>
</dbReference>
<evidence type="ECO:0000256" key="5">
    <source>
        <dbReference type="ARBA" id="ARBA00023242"/>
    </source>
</evidence>